<dbReference type="EMBL" id="BPLQ01002330">
    <property type="protein sequence ID" value="GIX91481.1"/>
    <property type="molecule type" value="Genomic_DNA"/>
</dbReference>
<evidence type="ECO:0000313" key="2">
    <source>
        <dbReference type="Proteomes" id="UP001054837"/>
    </source>
</evidence>
<protein>
    <submittedName>
        <fullName evidence="1">Uncharacterized protein</fullName>
    </submittedName>
</protein>
<name>A0AAV4P6Z7_9ARAC</name>
<dbReference type="AlphaFoldDB" id="A0AAV4P6Z7"/>
<proteinExistence type="predicted"/>
<organism evidence="1 2">
    <name type="scientific">Caerostris darwini</name>
    <dbReference type="NCBI Taxonomy" id="1538125"/>
    <lineage>
        <taxon>Eukaryota</taxon>
        <taxon>Metazoa</taxon>
        <taxon>Ecdysozoa</taxon>
        <taxon>Arthropoda</taxon>
        <taxon>Chelicerata</taxon>
        <taxon>Arachnida</taxon>
        <taxon>Araneae</taxon>
        <taxon>Araneomorphae</taxon>
        <taxon>Entelegynae</taxon>
        <taxon>Araneoidea</taxon>
        <taxon>Araneidae</taxon>
        <taxon>Caerostris</taxon>
    </lineage>
</organism>
<dbReference type="Proteomes" id="UP001054837">
    <property type="component" value="Unassembled WGS sequence"/>
</dbReference>
<reference evidence="1 2" key="1">
    <citation type="submission" date="2021-06" db="EMBL/GenBank/DDBJ databases">
        <title>Caerostris darwini draft genome.</title>
        <authorList>
            <person name="Kono N."/>
            <person name="Arakawa K."/>
        </authorList>
    </citation>
    <scope>NUCLEOTIDE SEQUENCE [LARGE SCALE GENOMIC DNA]</scope>
</reference>
<comment type="caution">
    <text evidence="1">The sequence shown here is derived from an EMBL/GenBank/DDBJ whole genome shotgun (WGS) entry which is preliminary data.</text>
</comment>
<gene>
    <name evidence="1" type="ORF">CDAR_201121</name>
</gene>
<sequence>MAHNTDSAQGQGCSSILPLSSSNLSFQESTPFSTYLRYVTSGEAGDVVTFGYVWIDGGFVYGLNPNCVGDAESKECNRVDSWNKTELNSQIKEQQNEAKKTLDATCFYAHHFANQFAGRSPTSLHG</sequence>
<keyword evidence="2" id="KW-1185">Reference proteome</keyword>
<accession>A0AAV4P6Z7</accession>
<evidence type="ECO:0000313" key="1">
    <source>
        <dbReference type="EMBL" id="GIX91481.1"/>
    </source>
</evidence>